<keyword evidence="1" id="KW-0175">Coiled coil</keyword>
<dbReference type="EMBL" id="JTJL01000027">
    <property type="protein sequence ID" value="OBW94281.1"/>
    <property type="molecule type" value="Genomic_DNA"/>
</dbReference>
<feature type="coiled-coil region" evidence="1">
    <location>
        <begin position="54"/>
        <end position="81"/>
    </location>
</feature>
<evidence type="ECO:0000259" key="3">
    <source>
        <dbReference type="Pfam" id="PF22775"/>
    </source>
</evidence>
<evidence type="ECO:0000313" key="5">
    <source>
        <dbReference type="Proteomes" id="UP000092649"/>
    </source>
</evidence>
<gene>
    <name evidence="4" type="ORF">QS62_06320</name>
</gene>
<keyword evidence="5" id="KW-1185">Reference proteome</keyword>
<evidence type="ECO:0000256" key="2">
    <source>
        <dbReference type="SAM" id="MobiDB-lite"/>
    </source>
</evidence>
<feature type="region of interest" description="Disordered" evidence="2">
    <location>
        <begin position="98"/>
        <end position="136"/>
    </location>
</feature>
<dbReference type="AlphaFoldDB" id="A0A1A7NXP5"/>
<feature type="non-terminal residue" evidence="4">
    <location>
        <position position="1"/>
    </location>
</feature>
<dbReference type="RefSeq" id="WP_197496271.1">
    <property type="nucleotide sequence ID" value="NZ_JTJL01000027.1"/>
</dbReference>
<dbReference type="InterPro" id="IPR054725">
    <property type="entry name" value="Epr_GA-like"/>
</dbReference>
<dbReference type="Proteomes" id="UP000092649">
    <property type="component" value="Unassembled WGS sequence"/>
</dbReference>
<dbReference type="Pfam" id="PF22775">
    <property type="entry name" value="GA_3"/>
    <property type="match status" value="2"/>
</dbReference>
<evidence type="ECO:0000313" key="4">
    <source>
        <dbReference type="EMBL" id="OBW94281.1"/>
    </source>
</evidence>
<organism evidence="4 5">
    <name type="scientific">Gallibacterium salpingitidis</name>
    <dbReference type="NCBI Taxonomy" id="505341"/>
    <lineage>
        <taxon>Bacteria</taxon>
        <taxon>Pseudomonadati</taxon>
        <taxon>Pseudomonadota</taxon>
        <taxon>Gammaproteobacteria</taxon>
        <taxon>Pasteurellales</taxon>
        <taxon>Pasteurellaceae</taxon>
        <taxon>Gallibacterium</taxon>
    </lineage>
</organism>
<name>A0A1A7NXP5_9PAST</name>
<reference evidence="4 5" key="1">
    <citation type="submission" date="2014-11" db="EMBL/GenBank/DDBJ databases">
        <title>Pan-genome of Gallibacterium spp.</title>
        <authorList>
            <person name="Kudirkiene E."/>
            <person name="Bojesen A.M."/>
        </authorList>
    </citation>
    <scope>NUCLEOTIDE SEQUENCE [LARGE SCALE GENOMIC DNA]</scope>
    <source>
        <strain evidence="4 5">F150</strain>
    </source>
</reference>
<proteinExistence type="predicted"/>
<feature type="domain" description="Minor extracellular protease Epr GA-like" evidence="3">
    <location>
        <begin position="18"/>
        <end position="113"/>
    </location>
</feature>
<feature type="compositionally biased region" description="Polar residues" evidence="2">
    <location>
        <begin position="124"/>
        <end position="134"/>
    </location>
</feature>
<accession>A0A1A7NXP5</accession>
<dbReference type="Gene3D" id="2.160.20.160">
    <property type="match status" value="2"/>
</dbReference>
<feature type="domain" description="Minor extracellular protease Epr GA-like" evidence="3">
    <location>
        <begin position="133"/>
        <end position="219"/>
    </location>
</feature>
<protein>
    <recommendedName>
        <fullName evidence="3">Minor extracellular protease Epr GA-like domain-containing protein</fullName>
    </recommendedName>
</protein>
<sequence length="1143" mass="122837">TGDAAPTTALPEVSVDTTALDNAIEAAKQSVTEANNAISGADKDDNGLITPTEKAEVTKAIDDVDTKKEAAQEEYEKIKAELTPEQQSEYQAKIDAIQAPEDKVNVNDLDADGYSDSVEDSVGSDKNSTSSTPKTVAEDLYNQAKAALKDAEDLKTSLGPKYNSSEIDQLQEKLDQLNELKEQALSVTQNVRTDDGKDKLEQDINALAFTLPEVNDLKDSVWSETNTSRLQNKEYGRVEPETIGTRLVDETGVAWRELVIPAAKVGVKNIDNNNAIETLQPINDWVYTVYENTHGGRIRYKVDNEGNLIIQIDENKAKALFGNDMETLKLSAKDGTELNYYLLLNATQAEAKFAAASIEVSDNEGIFNNTISDSPNISSTDDTQWSNIVVKYRGTPIDGSYMKLVIVDQATNQEVWSGNKVVTGGTNGLVTFNASSVTLEDGHTYLLKAAVSDASGNVDEEVNPFISSRPITIDTTAPTLNYELKENSDGTASLVVKPVGEKVYYLRVEGDGTNNDIIKQSASNKGDSYKDNGLVSSIEIKESDLANKNIFYFVADEAGNKYEIPKGNFVKLHRLTNDLTPDIAPNANTYLSSDKNGQSSDGASPYKATNSNDIIVMIPSSDDKQEFRGSINFDEGRASGDGNRILNLNTADGDDTISATYMYGKVSVDTGTGNDTFTLSRGIYGEGGDSSYSDQTVSMGEGDDKFEITGTTGRNGSMDYSATKVSMGSGNDIVSVGGTIFSSDVGGQIRSGYFDLGQGDDIFSSATLRAWKRTASGNSGSNVLNLGKGHDQVTINGDVVGVTLIASRDSSDIRITGTVEDGAVFYLGNGNDVVTIAEGYSIADVNVRSSFYGDLRGAKERVDLLKSHLTNPNANWYDGIHFVNSESQIASEESNPDVTAVTFGDRPVIHLGNGDNTLEISKGVYYADISSGNGKDLIKLSGADGAAQIHKQDYIVGTAIDTGAGNDRIELTNVLERSNTINSGDGNDVIVVKGVVGREANTMSTETTINGGEGIDELIWDSSNYTFNYGSGSSAMKVDNTIEQIQFNGDNNVVAFNFDGFKEGNASVLVYATNEGTGNKVRLATADWTPKSGQNYFDATNYTATASGTTKADIGGLQKYEYSKNGVTVNLYVETSEVNVEWY</sequence>
<feature type="region of interest" description="Disordered" evidence="2">
    <location>
        <begin position="586"/>
        <end position="608"/>
    </location>
</feature>
<comment type="caution">
    <text evidence="4">The sequence shown here is derived from an EMBL/GenBank/DDBJ whole genome shotgun (WGS) entry which is preliminary data.</text>
</comment>
<feature type="compositionally biased region" description="Acidic residues" evidence="2">
    <location>
        <begin position="109"/>
        <end position="119"/>
    </location>
</feature>
<evidence type="ECO:0000256" key="1">
    <source>
        <dbReference type="SAM" id="Coils"/>
    </source>
</evidence>